<dbReference type="InterPro" id="IPR012999">
    <property type="entry name" value="Pyr_OxRdtase_I_AS"/>
</dbReference>
<feature type="binding site" evidence="13">
    <location>
        <position position="49"/>
    </location>
    <ligand>
        <name>FAD</name>
        <dbReference type="ChEBI" id="CHEBI:57692"/>
    </ligand>
</feature>
<feature type="domain" description="Pyridine nucleotide-disulphide oxidoreductase dimerisation" evidence="16">
    <location>
        <begin position="339"/>
        <end position="447"/>
    </location>
</feature>
<evidence type="ECO:0000313" key="19">
    <source>
        <dbReference type="Proteomes" id="UP000245921"/>
    </source>
</evidence>
<evidence type="ECO:0000256" key="9">
    <source>
        <dbReference type="ARBA" id="ARBA00023157"/>
    </source>
</evidence>
<dbReference type="GO" id="GO:0005737">
    <property type="term" value="C:cytoplasm"/>
    <property type="evidence" value="ECO:0007669"/>
    <property type="project" value="UniProtKB-SubCell"/>
</dbReference>
<dbReference type="GO" id="GO:0006103">
    <property type="term" value="P:2-oxoglutarate metabolic process"/>
    <property type="evidence" value="ECO:0007669"/>
    <property type="project" value="TreeGrafter"/>
</dbReference>
<comment type="miscellaneous">
    <text evidence="15">The active site is a redox-active disulfide bond.</text>
</comment>
<evidence type="ECO:0000256" key="2">
    <source>
        <dbReference type="ARBA" id="ARBA00007532"/>
    </source>
</evidence>
<dbReference type="PRINTS" id="PR00368">
    <property type="entry name" value="FADPNR"/>
</dbReference>
<evidence type="ECO:0000259" key="16">
    <source>
        <dbReference type="Pfam" id="PF02852"/>
    </source>
</evidence>
<comment type="caution">
    <text evidence="18">The sequence shown here is derived from an EMBL/GenBank/DDBJ whole genome shotgun (WGS) entry which is preliminary data.</text>
</comment>
<dbReference type="NCBIfam" id="TIGR01350">
    <property type="entry name" value="lipoamide_DH"/>
    <property type="match status" value="1"/>
</dbReference>
<keyword evidence="10 15" id="KW-0676">Redox-active center</keyword>
<dbReference type="GO" id="GO:0004148">
    <property type="term" value="F:dihydrolipoyl dehydrogenase (NADH) activity"/>
    <property type="evidence" value="ECO:0007669"/>
    <property type="project" value="UniProtKB-EC"/>
</dbReference>
<gene>
    <name evidence="18" type="ORF">C7380_10941</name>
</gene>
<evidence type="ECO:0000256" key="4">
    <source>
        <dbReference type="ARBA" id="ARBA00022490"/>
    </source>
</evidence>
<dbReference type="Proteomes" id="UP000245921">
    <property type="component" value="Unassembled WGS sequence"/>
</dbReference>
<dbReference type="EC" id="1.8.1.4" evidence="3 15"/>
<evidence type="ECO:0000256" key="3">
    <source>
        <dbReference type="ARBA" id="ARBA00012608"/>
    </source>
</evidence>
<evidence type="ECO:0000256" key="13">
    <source>
        <dbReference type="PIRSR" id="PIRSR000350-3"/>
    </source>
</evidence>
<keyword evidence="8 13" id="KW-0520">NAD</keyword>
<keyword evidence="7 15" id="KW-0560">Oxidoreductase</keyword>
<keyword evidence="5 15" id="KW-0285">Flavoprotein</keyword>
<dbReference type="PANTHER" id="PTHR22912">
    <property type="entry name" value="DISULFIDE OXIDOREDUCTASE"/>
    <property type="match status" value="1"/>
</dbReference>
<feature type="active site" description="Proton acceptor" evidence="12">
    <location>
        <position position="437"/>
    </location>
</feature>
<evidence type="ECO:0000313" key="18">
    <source>
        <dbReference type="EMBL" id="PWJ92158.1"/>
    </source>
</evidence>
<evidence type="ECO:0000256" key="10">
    <source>
        <dbReference type="ARBA" id="ARBA00023284"/>
    </source>
</evidence>
<dbReference type="InterPro" id="IPR006258">
    <property type="entry name" value="Lipoamide_DH"/>
</dbReference>
<dbReference type="PIRSF" id="PIRSF000350">
    <property type="entry name" value="Mercury_reductase_MerA"/>
    <property type="match status" value="1"/>
</dbReference>
<evidence type="ECO:0000256" key="8">
    <source>
        <dbReference type="ARBA" id="ARBA00023027"/>
    </source>
</evidence>
<keyword evidence="13" id="KW-0547">Nucleotide-binding</keyword>
<dbReference type="SUPFAM" id="SSF55424">
    <property type="entry name" value="FAD/NAD-linked reductases, dimerisation (C-terminal) domain"/>
    <property type="match status" value="1"/>
</dbReference>
<evidence type="ECO:0000256" key="14">
    <source>
        <dbReference type="PIRSR" id="PIRSR000350-4"/>
    </source>
</evidence>
<keyword evidence="19" id="KW-1185">Reference proteome</keyword>
<dbReference type="PANTHER" id="PTHR22912:SF217">
    <property type="entry name" value="DIHYDROLIPOYL DEHYDROGENASE"/>
    <property type="match status" value="1"/>
</dbReference>
<organism evidence="18 19">
    <name type="scientific">Oceanotoga teriensis</name>
    <dbReference type="NCBI Taxonomy" id="515440"/>
    <lineage>
        <taxon>Bacteria</taxon>
        <taxon>Thermotogati</taxon>
        <taxon>Thermotogota</taxon>
        <taxon>Thermotogae</taxon>
        <taxon>Petrotogales</taxon>
        <taxon>Petrotogaceae</taxon>
        <taxon>Oceanotoga</taxon>
    </lineage>
</organism>
<keyword evidence="4" id="KW-0963">Cytoplasm</keyword>
<dbReference type="Gene3D" id="3.50.50.60">
    <property type="entry name" value="FAD/NAD(P)-binding domain"/>
    <property type="match status" value="2"/>
</dbReference>
<keyword evidence="9" id="KW-1015">Disulfide bond</keyword>
<evidence type="ECO:0000256" key="11">
    <source>
        <dbReference type="ARBA" id="ARBA00049187"/>
    </source>
</evidence>
<comment type="subcellular location">
    <subcellularLocation>
        <location evidence="1">Cytoplasm</location>
    </subcellularLocation>
</comment>
<dbReference type="Gene3D" id="3.30.390.30">
    <property type="match status" value="1"/>
</dbReference>
<evidence type="ECO:0000256" key="6">
    <source>
        <dbReference type="ARBA" id="ARBA00022827"/>
    </source>
</evidence>
<feature type="disulfide bond" description="Redox-active" evidence="14">
    <location>
        <begin position="40"/>
        <end position="45"/>
    </location>
</feature>
<dbReference type="GO" id="GO:0050660">
    <property type="term" value="F:flavin adenine dinucleotide binding"/>
    <property type="evidence" value="ECO:0007669"/>
    <property type="project" value="InterPro"/>
</dbReference>
<evidence type="ECO:0000256" key="1">
    <source>
        <dbReference type="ARBA" id="ARBA00004496"/>
    </source>
</evidence>
<protein>
    <recommendedName>
        <fullName evidence="3 15">Dihydrolipoyl dehydrogenase</fullName>
        <ecNumber evidence="3 15">1.8.1.4</ecNumber>
    </recommendedName>
</protein>
<dbReference type="RefSeq" id="WP_109604883.1">
    <property type="nucleotide sequence ID" value="NZ_QGGI01000009.1"/>
</dbReference>
<comment type="similarity">
    <text evidence="2 15">Belongs to the class-I pyridine nucleotide-disulfide oxidoreductase family.</text>
</comment>
<dbReference type="PRINTS" id="PR00411">
    <property type="entry name" value="PNDRDTASEI"/>
</dbReference>
<dbReference type="EMBL" id="QGGI01000009">
    <property type="protein sequence ID" value="PWJ92158.1"/>
    <property type="molecule type" value="Genomic_DNA"/>
</dbReference>
<proteinExistence type="inferred from homology"/>
<dbReference type="InterPro" id="IPR050151">
    <property type="entry name" value="Class-I_Pyr_Nuc-Dis_Oxidored"/>
</dbReference>
<dbReference type="InterPro" id="IPR023753">
    <property type="entry name" value="FAD/NAD-binding_dom"/>
</dbReference>
<feature type="binding site" evidence="13">
    <location>
        <position position="305"/>
    </location>
    <ligand>
        <name>NAD(+)</name>
        <dbReference type="ChEBI" id="CHEBI:57540"/>
    </ligand>
</feature>
<dbReference type="FunFam" id="3.30.390.30:FF:000001">
    <property type="entry name" value="Dihydrolipoyl dehydrogenase"/>
    <property type="match status" value="1"/>
</dbReference>
<sequence>MDFDLAIIGAGPGGYVSAIRASQLGIKTIIFEKDKPGGVCLNIGCIPSKSLISQAEKYRNMLEFIDKGVKMDLTSFDYKKVFHESRKASETLSNGVKYLLEKNNITYINSQAKITDKNTIKYENKSITAKNIIIATGSKPRELKGFEFDEEKILSSTGILMQEKLPKSILIIGSGAIGMEFAYVMKSFGVDVTIAEMLDNILPLEDEDTAKILKDAFKKDGIKILNSTIAKSYENYEDLLKVKLENIKDNSISEIKVEKILVAVGRIPIIDDLGLENTKIKIEKGFIKVNDYYQTDESNIYAIGDVVKTPQLAHVASKEGEIAVEHIKGQKNKLNLNAIPSAVYCEPEIASFGYTEKALKENDKKYKKAYFPYYGAGKTVAIGKSDGIIKILYEPQTHEILGAHIAGYNATEIIHEILLAKSSELLPEDIANMIHAHPTISEAVMESMRAVEGWAIHI</sequence>
<feature type="binding site" evidence="13">
    <location>
        <position position="196"/>
    </location>
    <ligand>
        <name>NAD(+)</name>
        <dbReference type="ChEBI" id="CHEBI:57540"/>
    </ligand>
</feature>
<reference evidence="18 19" key="1">
    <citation type="submission" date="2018-05" db="EMBL/GenBank/DDBJ databases">
        <title>Genomic Encyclopedia of Type Strains, Phase IV (KMG-IV): sequencing the most valuable type-strain genomes for metagenomic binning, comparative biology and taxonomic classification.</title>
        <authorList>
            <person name="Goeker M."/>
        </authorList>
    </citation>
    <scope>NUCLEOTIDE SEQUENCE [LARGE SCALE GENOMIC DNA]</scope>
    <source>
        <strain evidence="18 19">DSM 24906</strain>
    </source>
</reference>
<name>A0AA45C6L1_9BACT</name>
<comment type="cofactor">
    <cofactor evidence="13 15">
        <name>FAD</name>
        <dbReference type="ChEBI" id="CHEBI:57692"/>
    </cofactor>
    <text evidence="13 15">Binds 1 FAD per subunit.</text>
</comment>
<dbReference type="PROSITE" id="PS00076">
    <property type="entry name" value="PYRIDINE_REDOX_1"/>
    <property type="match status" value="1"/>
</dbReference>
<dbReference type="AlphaFoldDB" id="A0AA45C6L1"/>
<evidence type="ECO:0000256" key="15">
    <source>
        <dbReference type="RuleBase" id="RU003692"/>
    </source>
</evidence>
<comment type="catalytic activity">
    <reaction evidence="11 15">
        <text>N(6)-[(R)-dihydrolipoyl]-L-lysyl-[protein] + NAD(+) = N(6)-[(R)-lipoyl]-L-lysyl-[protein] + NADH + H(+)</text>
        <dbReference type="Rhea" id="RHEA:15045"/>
        <dbReference type="Rhea" id="RHEA-COMP:10474"/>
        <dbReference type="Rhea" id="RHEA-COMP:10475"/>
        <dbReference type="ChEBI" id="CHEBI:15378"/>
        <dbReference type="ChEBI" id="CHEBI:57540"/>
        <dbReference type="ChEBI" id="CHEBI:57945"/>
        <dbReference type="ChEBI" id="CHEBI:83099"/>
        <dbReference type="ChEBI" id="CHEBI:83100"/>
        <dbReference type="EC" id="1.8.1.4"/>
    </reaction>
</comment>
<evidence type="ECO:0000256" key="12">
    <source>
        <dbReference type="PIRSR" id="PIRSR000350-2"/>
    </source>
</evidence>
<dbReference type="InterPro" id="IPR001100">
    <property type="entry name" value="Pyr_nuc-diS_OxRdtase"/>
</dbReference>
<keyword evidence="6 13" id="KW-0274">FAD</keyword>
<evidence type="ECO:0000256" key="7">
    <source>
        <dbReference type="ARBA" id="ARBA00023002"/>
    </source>
</evidence>
<dbReference type="InterPro" id="IPR036188">
    <property type="entry name" value="FAD/NAD-bd_sf"/>
</dbReference>
<evidence type="ECO:0000256" key="5">
    <source>
        <dbReference type="ARBA" id="ARBA00022630"/>
    </source>
</evidence>
<dbReference type="InterPro" id="IPR004099">
    <property type="entry name" value="Pyr_nucl-diS_OxRdtase_dimer"/>
</dbReference>
<accession>A0AA45C6L1</accession>
<dbReference type="InterPro" id="IPR016156">
    <property type="entry name" value="FAD/NAD-linked_Rdtase_dimer_sf"/>
</dbReference>
<dbReference type="SUPFAM" id="SSF51905">
    <property type="entry name" value="FAD/NAD(P)-binding domain"/>
    <property type="match status" value="1"/>
</dbReference>
<evidence type="ECO:0000259" key="17">
    <source>
        <dbReference type="Pfam" id="PF07992"/>
    </source>
</evidence>
<feature type="binding site" evidence="13">
    <location>
        <begin position="173"/>
        <end position="180"/>
    </location>
    <ligand>
        <name>NAD(+)</name>
        <dbReference type="ChEBI" id="CHEBI:57540"/>
    </ligand>
</feature>
<dbReference type="Pfam" id="PF02852">
    <property type="entry name" value="Pyr_redox_dim"/>
    <property type="match status" value="1"/>
</dbReference>
<feature type="domain" description="FAD/NAD(P)-binding" evidence="17">
    <location>
        <begin position="3"/>
        <end position="320"/>
    </location>
</feature>
<feature type="binding site" evidence="13">
    <location>
        <position position="265"/>
    </location>
    <ligand>
        <name>NAD(+)</name>
        <dbReference type="ChEBI" id="CHEBI:57540"/>
    </ligand>
</feature>
<dbReference type="Pfam" id="PF07992">
    <property type="entry name" value="Pyr_redox_2"/>
    <property type="match status" value="1"/>
</dbReference>
<feature type="binding site" evidence="13">
    <location>
        <begin position="136"/>
        <end position="138"/>
    </location>
    <ligand>
        <name>FAD</name>
        <dbReference type="ChEBI" id="CHEBI:57692"/>
    </ligand>
</feature>